<dbReference type="Gene3D" id="1.10.10.10">
    <property type="entry name" value="Winged helix-like DNA-binding domain superfamily/Winged helix DNA-binding domain"/>
    <property type="match status" value="1"/>
</dbReference>
<evidence type="ECO:0000256" key="1">
    <source>
        <dbReference type="SAM" id="Coils"/>
    </source>
</evidence>
<dbReference type="InterPro" id="IPR036388">
    <property type="entry name" value="WH-like_DNA-bd_sf"/>
</dbReference>
<dbReference type="EMBL" id="JACSQB010000135">
    <property type="protein sequence ID" value="MBD8048405.1"/>
    <property type="molecule type" value="Genomic_DNA"/>
</dbReference>
<protein>
    <submittedName>
        <fullName evidence="2">Helix-turn-helix domain-containing protein</fullName>
    </submittedName>
</protein>
<evidence type="ECO:0000313" key="2">
    <source>
        <dbReference type="EMBL" id="MBD8048405.1"/>
    </source>
</evidence>
<dbReference type="SUPFAM" id="SSF46785">
    <property type="entry name" value="Winged helix' DNA-binding domain"/>
    <property type="match status" value="1"/>
</dbReference>
<reference evidence="2 3" key="1">
    <citation type="submission" date="2020-08" db="EMBL/GenBank/DDBJ databases">
        <title>A Genomic Blueprint of the Chicken Gut Microbiome.</title>
        <authorList>
            <person name="Gilroy R."/>
            <person name="Ravi A."/>
            <person name="Getino M."/>
            <person name="Pursley I."/>
            <person name="Horton D.L."/>
            <person name="Alikhan N.-F."/>
            <person name="Baker D."/>
            <person name="Gharbi K."/>
            <person name="Hall N."/>
            <person name="Watson M."/>
            <person name="Adriaenssens E.M."/>
            <person name="Foster-Nyarko E."/>
            <person name="Jarju S."/>
            <person name="Secka A."/>
            <person name="Antonio M."/>
            <person name="Oren A."/>
            <person name="Chaudhuri R."/>
            <person name="La Ragione R.M."/>
            <person name="Hildebrand F."/>
            <person name="Pallen M.J."/>
        </authorList>
    </citation>
    <scope>NUCLEOTIDE SEQUENCE [LARGE SCALE GENOMIC DNA]</scope>
    <source>
        <strain evidence="2 3">N37</strain>
    </source>
</reference>
<dbReference type="Proteomes" id="UP000627166">
    <property type="component" value="Unassembled WGS sequence"/>
</dbReference>
<feature type="coiled-coil region" evidence="1">
    <location>
        <begin position="89"/>
        <end position="116"/>
    </location>
</feature>
<dbReference type="InterPro" id="IPR036390">
    <property type="entry name" value="WH_DNA-bd_sf"/>
</dbReference>
<gene>
    <name evidence="2" type="ORF">H9637_15400</name>
</gene>
<dbReference type="Pfam" id="PF13730">
    <property type="entry name" value="HTH_36"/>
    <property type="match status" value="1"/>
</dbReference>
<keyword evidence="3" id="KW-1185">Reference proteome</keyword>
<proteinExistence type="predicted"/>
<accession>A0ABR8YW05</accession>
<dbReference type="RefSeq" id="WP_191741356.1">
    <property type="nucleotide sequence ID" value="NZ_JACSQB010000135.1"/>
</dbReference>
<name>A0ABR8YW05_9CLOT</name>
<keyword evidence="1" id="KW-0175">Coiled coil</keyword>
<comment type="caution">
    <text evidence="2">The sequence shown here is derived from an EMBL/GenBank/DDBJ whole genome shotgun (WGS) entry which is preliminary data.</text>
</comment>
<evidence type="ECO:0000313" key="3">
    <source>
        <dbReference type="Proteomes" id="UP000627166"/>
    </source>
</evidence>
<sequence>MTNYTIIQNDTITSNLGNGAFRLYCLLKSMAYGEKDHCFPSQSYLANALNKSTRTIQRYLQELYNAKLIQKRRRGSISNVYTILGKKVLQQVDKAINKAKSAYKSYKNKYKREEVSNFNNYEQRNYNFNNLESILLGEMEYDSDALLAKD</sequence>
<organism evidence="2 3">
    <name type="scientific">Clostridium faecium</name>
    <dbReference type="NCBI Taxonomy" id="2762223"/>
    <lineage>
        <taxon>Bacteria</taxon>
        <taxon>Bacillati</taxon>
        <taxon>Bacillota</taxon>
        <taxon>Clostridia</taxon>
        <taxon>Eubacteriales</taxon>
        <taxon>Clostridiaceae</taxon>
        <taxon>Clostridium</taxon>
    </lineage>
</organism>